<dbReference type="AlphaFoldDB" id="A0A834FCM6"/>
<accession>A0A834FCM6</accession>
<protein>
    <submittedName>
        <fullName evidence="2">Uncharacterized protein</fullName>
    </submittedName>
</protein>
<organism evidence="2 3">
    <name type="scientific">Oryzias melastigma</name>
    <name type="common">Marine medaka</name>
    <dbReference type="NCBI Taxonomy" id="30732"/>
    <lineage>
        <taxon>Eukaryota</taxon>
        <taxon>Metazoa</taxon>
        <taxon>Chordata</taxon>
        <taxon>Craniata</taxon>
        <taxon>Vertebrata</taxon>
        <taxon>Euteleostomi</taxon>
        <taxon>Actinopterygii</taxon>
        <taxon>Neopterygii</taxon>
        <taxon>Teleostei</taxon>
        <taxon>Neoteleostei</taxon>
        <taxon>Acanthomorphata</taxon>
        <taxon>Ovalentaria</taxon>
        <taxon>Atherinomorphae</taxon>
        <taxon>Beloniformes</taxon>
        <taxon>Adrianichthyidae</taxon>
        <taxon>Oryziinae</taxon>
        <taxon>Oryzias</taxon>
    </lineage>
</organism>
<feature type="compositionally biased region" description="Basic and acidic residues" evidence="1">
    <location>
        <begin position="37"/>
        <end position="46"/>
    </location>
</feature>
<comment type="caution">
    <text evidence="2">The sequence shown here is derived from an EMBL/GenBank/DDBJ whole genome shotgun (WGS) entry which is preliminary data.</text>
</comment>
<reference evidence="2" key="1">
    <citation type="journal article" name="BMC Genomics">
        <title>Long-read sequencing and de novo genome assembly of marine medaka (Oryzias melastigma).</title>
        <authorList>
            <person name="Liang P."/>
            <person name="Saqib H.S.A."/>
            <person name="Ni X."/>
            <person name="Shen Y."/>
        </authorList>
    </citation>
    <scope>NUCLEOTIDE SEQUENCE</scope>
    <source>
        <strain evidence="2">Bigg-433</strain>
    </source>
</reference>
<evidence type="ECO:0000313" key="2">
    <source>
        <dbReference type="EMBL" id="KAF6725987.1"/>
    </source>
</evidence>
<dbReference type="EMBL" id="WKFB01000348">
    <property type="protein sequence ID" value="KAF6725987.1"/>
    <property type="molecule type" value="Genomic_DNA"/>
</dbReference>
<dbReference type="Proteomes" id="UP000646548">
    <property type="component" value="Unassembled WGS sequence"/>
</dbReference>
<sequence length="113" mass="12930">MNTFNQQFEIEVYALHAVVEADASCFTLRQDSLWKGETQVRTRPHPDSAGNDTQHNRKFTLWSDRQSDRIYGPAASQTSCLDSITEGQRTTFLTTEGNKKKLCRPPRSRGRHC</sequence>
<name>A0A834FCM6_ORYME</name>
<feature type="region of interest" description="Disordered" evidence="1">
    <location>
        <begin position="37"/>
        <end position="58"/>
    </location>
</feature>
<gene>
    <name evidence="2" type="ORF">FQA47_011055</name>
</gene>
<evidence type="ECO:0000313" key="3">
    <source>
        <dbReference type="Proteomes" id="UP000646548"/>
    </source>
</evidence>
<evidence type="ECO:0000256" key="1">
    <source>
        <dbReference type="SAM" id="MobiDB-lite"/>
    </source>
</evidence>
<proteinExistence type="predicted"/>